<dbReference type="PANTHER" id="PTHR11241:SF0">
    <property type="entry name" value="DEOXYURIDINE 5'-TRIPHOSPHATE NUCLEOTIDOHYDROLASE"/>
    <property type="match status" value="1"/>
</dbReference>
<comment type="caution">
    <text evidence="8">The sequence shown here is derived from an EMBL/GenBank/DDBJ whole genome shotgun (WGS) entry which is preliminary data.</text>
</comment>
<name>A0A942E049_9HYPH</name>
<protein>
    <recommendedName>
        <fullName evidence="2">dUTP diphosphatase</fullName>
        <ecNumber evidence="2">3.6.1.23</ecNumber>
    </recommendedName>
</protein>
<feature type="domain" description="dUTPase-like" evidence="7">
    <location>
        <begin position="13"/>
        <end position="144"/>
    </location>
</feature>
<evidence type="ECO:0000313" key="9">
    <source>
        <dbReference type="Proteomes" id="UP000680348"/>
    </source>
</evidence>
<dbReference type="GO" id="GO:0004170">
    <property type="term" value="F:dUTP diphosphatase activity"/>
    <property type="evidence" value="ECO:0007669"/>
    <property type="project" value="UniProtKB-EC"/>
</dbReference>
<evidence type="ECO:0000256" key="6">
    <source>
        <dbReference type="SAM" id="MobiDB-lite"/>
    </source>
</evidence>
<evidence type="ECO:0000256" key="3">
    <source>
        <dbReference type="ARBA" id="ARBA00022801"/>
    </source>
</evidence>
<proteinExistence type="inferred from homology"/>
<reference evidence="8" key="1">
    <citation type="submission" date="2021-04" db="EMBL/GenBank/DDBJ databases">
        <title>Pseudaminobacter soli sp. nov., isolated from paddy soil contaminated by heavy metals.</title>
        <authorList>
            <person name="Zhang K."/>
        </authorList>
    </citation>
    <scope>NUCLEOTIDE SEQUENCE</scope>
    <source>
        <strain evidence="8">19-2017</strain>
    </source>
</reference>
<evidence type="ECO:0000256" key="4">
    <source>
        <dbReference type="ARBA" id="ARBA00023080"/>
    </source>
</evidence>
<dbReference type="CDD" id="cd07557">
    <property type="entry name" value="trimeric_dUTPase"/>
    <property type="match status" value="1"/>
</dbReference>
<evidence type="ECO:0000259" key="7">
    <source>
        <dbReference type="Pfam" id="PF00692"/>
    </source>
</evidence>
<dbReference type="InterPro" id="IPR033704">
    <property type="entry name" value="dUTPase_trimeric"/>
</dbReference>
<organism evidence="8 9">
    <name type="scientific">Pseudaminobacter soli</name>
    <name type="common">ex Zhang et al. 2022</name>
    <dbReference type="NCBI Taxonomy" id="2831468"/>
    <lineage>
        <taxon>Bacteria</taxon>
        <taxon>Pseudomonadati</taxon>
        <taxon>Pseudomonadota</taxon>
        <taxon>Alphaproteobacteria</taxon>
        <taxon>Hyphomicrobiales</taxon>
        <taxon>Phyllobacteriaceae</taxon>
        <taxon>Pseudaminobacter</taxon>
    </lineage>
</organism>
<dbReference type="RefSeq" id="WP_188254278.1">
    <property type="nucleotide sequence ID" value="NZ_JABVCF010000004.1"/>
</dbReference>
<dbReference type="PANTHER" id="PTHR11241">
    <property type="entry name" value="DEOXYURIDINE 5'-TRIPHOSPHATE NUCLEOTIDOHYDROLASE"/>
    <property type="match status" value="1"/>
</dbReference>
<accession>A0A942E049</accession>
<dbReference type="NCBIfam" id="TIGR00576">
    <property type="entry name" value="dut"/>
    <property type="match status" value="1"/>
</dbReference>
<dbReference type="Proteomes" id="UP000680348">
    <property type="component" value="Unassembled WGS sequence"/>
</dbReference>
<feature type="compositionally biased region" description="Gly residues" evidence="6">
    <location>
        <begin position="136"/>
        <end position="145"/>
    </location>
</feature>
<evidence type="ECO:0000256" key="2">
    <source>
        <dbReference type="ARBA" id="ARBA00012379"/>
    </source>
</evidence>
<dbReference type="GO" id="GO:0046081">
    <property type="term" value="P:dUTP catabolic process"/>
    <property type="evidence" value="ECO:0007669"/>
    <property type="project" value="InterPro"/>
</dbReference>
<dbReference type="SUPFAM" id="SSF51283">
    <property type="entry name" value="dUTPase-like"/>
    <property type="match status" value="1"/>
</dbReference>
<dbReference type="NCBIfam" id="NF001862">
    <property type="entry name" value="PRK00601.1"/>
    <property type="match status" value="1"/>
</dbReference>
<dbReference type="InterPro" id="IPR008181">
    <property type="entry name" value="dUTPase"/>
</dbReference>
<evidence type="ECO:0000313" key="8">
    <source>
        <dbReference type="EMBL" id="MBS3648713.1"/>
    </source>
</evidence>
<dbReference type="EC" id="3.6.1.23" evidence="2"/>
<dbReference type="Pfam" id="PF00692">
    <property type="entry name" value="dUTPase"/>
    <property type="match status" value="1"/>
</dbReference>
<keyword evidence="9" id="KW-1185">Reference proteome</keyword>
<dbReference type="GO" id="GO:0000287">
    <property type="term" value="F:magnesium ion binding"/>
    <property type="evidence" value="ECO:0007669"/>
    <property type="project" value="InterPro"/>
</dbReference>
<dbReference type="EMBL" id="JAGWCR010000004">
    <property type="protein sequence ID" value="MBS3648713.1"/>
    <property type="molecule type" value="Genomic_DNA"/>
</dbReference>
<dbReference type="InterPro" id="IPR029054">
    <property type="entry name" value="dUTPase-like"/>
</dbReference>
<dbReference type="AlphaFoldDB" id="A0A942E049"/>
<dbReference type="InterPro" id="IPR036157">
    <property type="entry name" value="dUTPase-like_sf"/>
</dbReference>
<gene>
    <name evidence="8" type="primary">dut</name>
    <name evidence="8" type="ORF">KEU06_08735</name>
</gene>
<comment type="similarity">
    <text evidence="1">Belongs to the dUTPase family.</text>
</comment>
<evidence type="ECO:0000256" key="5">
    <source>
        <dbReference type="ARBA" id="ARBA00047686"/>
    </source>
</evidence>
<sequence length="145" mass="15479">MLRVLVRRNSPTAILPKKSEPDAAGYDICADLGLGGEVTLYPGTRKLFPTGLSMAFEPGWYMRIAPRSGLAYKSGIDVLAGVVDPSYRGDIGVILLNTGTVPLTIKHGDKIAQAIFESYADAEFEETADLPESQRGEGGFGSTGR</sequence>
<dbReference type="GO" id="GO:0006226">
    <property type="term" value="P:dUMP biosynthetic process"/>
    <property type="evidence" value="ECO:0007669"/>
    <property type="project" value="InterPro"/>
</dbReference>
<evidence type="ECO:0000256" key="1">
    <source>
        <dbReference type="ARBA" id="ARBA00006581"/>
    </source>
</evidence>
<keyword evidence="3 8" id="KW-0378">Hydrolase</keyword>
<feature type="region of interest" description="Disordered" evidence="6">
    <location>
        <begin position="126"/>
        <end position="145"/>
    </location>
</feature>
<dbReference type="Gene3D" id="2.70.40.10">
    <property type="match status" value="1"/>
</dbReference>
<keyword evidence="4" id="KW-0546">Nucleotide metabolism</keyword>
<comment type="catalytic activity">
    <reaction evidence="5">
        <text>dUTP + H2O = dUMP + diphosphate + H(+)</text>
        <dbReference type="Rhea" id="RHEA:10248"/>
        <dbReference type="ChEBI" id="CHEBI:15377"/>
        <dbReference type="ChEBI" id="CHEBI:15378"/>
        <dbReference type="ChEBI" id="CHEBI:33019"/>
        <dbReference type="ChEBI" id="CHEBI:61555"/>
        <dbReference type="ChEBI" id="CHEBI:246422"/>
        <dbReference type="EC" id="3.6.1.23"/>
    </reaction>
</comment>